<protein>
    <submittedName>
        <fullName evidence="11">U4/U6 small nuclear ribonucleoprotein PRP31</fullName>
    </submittedName>
</protein>
<dbReference type="FunFam" id="1.10.287.4070:FF:000003">
    <property type="entry name" value="U4/U6 small nuclear ribonucleoprotein PRP31"/>
    <property type="match status" value="1"/>
</dbReference>
<proteinExistence type="inferred from homology"/>
<gene>
    <name evidence="11" type="ORF">GMORB2_6925</name>
</gene>
<dbReference type="InterPro" id="IPR042239">
    <property type="entry name" value="Nop_C"/>
</dbReference>
<feature type="compositionally biased region" description="Basic residues" evidence="9">
    <location>
        <begin position="423"/>
        <end position="433"/>
    </location>
</feature>
<dbReference type="PROSITE" id="PS51358">
    <property type="entry name" value="NOP"/>
    <property type="match status" value="1"/>
</dbReference>
<dbReference type="GO" id="GO:0046540">
    <property type="term" value="C:U4/U6 x U5 tri-snRNP complex"/>
    <property type="evidence" value="ECO:0007669"/>
    <property type="project" value="InterPro"/>
</dbReference>
<dbReference type="Proteomes" id="UP000749293">
    <property type="component" value="Unassembled WGS sequence"/>
</dbReference>
<dbReference type="GeneID" id="55973148"/>
<keyword evidence="5" id="KW-0694">RNA-binding</keyword>
<evidence type="ECO:0000256" key="1">
    <source>
        <dbReference type="ARBA" id="ARBA00004123"/>
    </source>
</evidence>
<accession>A0A9P4YT39</accession>
<evidence type="ECO:0000313" key="12">
    <source>
        <dbReference type="Proteomes" id="UP000749293"/>
    </source>
</evidence>
<dbReference type="InterPro" id="IPR027105">
    <property type="entry name" value="Prp31"/>
</dbReference>
<dbReference type="RefSeq" id="XP_035321270.1">
    <property type="nucleotide sequence ID" value="XM_035468890.1"/>
</dbReference>
<dbReference type="GO" id="GO:0003723">
    <property type="term" value="F:RNA binding"/>
    <property type="evidence" value="ECO:0007669"/>
    <property type="project" value="UniProtKB-KW"/>
</dbReference>
<evidence type="ECO:0000256" key="2">
    <source>
        <dbReference type="ARBA" id="ARBA00005572"/>
    </source>
</evidence>
<dbReference type="InterPro" id="IPR002687">
    <property type="entry name" value="Nop_dom"/>
</dbReference>
<evidence type="ECO:0000256" key="9">
    <source>
        <dbReference type="SAM" id="MobiDB-lite"/>
    </source>
</evidence>
<keyword evidence="8 11" id="KW-0687">Ribonucleoprotein</keyword>
<dbReference type="EMBL" id="JAANYQ010000008">
    <property type="protein sequence ID" value="KAF4122618.1"/>
    <property type="molecule type" value="Genomic_DNA"/>
</dbReference>
<dbReference type="GO" id="GO:0005687">
    <property type="term" value="C:U4 snRNP"/>
    <property type="evidence" value="ECO:0007669"/>
    <property type="project" value="TreeGrafter"/>
</dbReference>
<feature type="region of interest" description="Disordered" evidence="9">
    <location>
        <begin position="403"/>
        <end position="437"/>
    </location>
</feature>
<reference evidence="11" key="1">
    <citation type="submission" date="2020-03" db="EMBL/GenBank/DDBJ databases">
        <title>Site-based positive gene gene selection in Geosmithia morbida across the United States reveals a broad range of putative effectors and factors for local host and environmental adapation.</title>
        <authorList>
            <person name="Onufrak A."/>
            <person name="Murdoch R.W."/>
            <person name="Gazis R."/>
            <person name="Huff M."/>
            <person name="Staton M."/>
            <person name="Klingeman W."/>
            <person name="Hadziabdic D."/>
        </authorList>
    </citation>
    <scope>NUCLEOTIDE SEQUENCE</scope>
    <source>
        <strain evidence="11">1262</strain>
    </source>
</reference>
<feature type="domain" description="Nop" evidence="10">
    <location>
        <begin position="288"/>
        <end position="405"/>
    </location>
</feature>
<dbReference type="GO" id="GO:0071011">
    <property type="term" value="C:precatalytic spliceosome"/>
    <property type="evidence" value="ECO:0007669"/>
    <property type="project" value="TreeGrafter"/>
</dbReference>
<evidence type="ECO:0000256" key="5">
    <source>
        <dbReference type="ARBA" id="ARBA00022884"/>
    </source>
</evidence>
<evidence type="ECO:0000256" key="7">
    <source>
        <dbReference type="ARBA" id="ARBA00023242"/>
    </source>
</evidence>
<evidence type="ECO:0000313" key="11">
    <source>
        <dbReference type="EMBL" id="KAF4122618.1"/>
    </source>
</evidence>
<dbReference type="Pfam" id="PF09785">
    <property type="entry name" value="Prp31_C"/>
    <property type="match status" value="1"/>
</dbReference>
<evidence type="ECO:0000256" key="8">
    <source>
        <dbReference type="ARBA" id="ARBA00023274"/>
    </source>
</evidence>
<feature type="compositionally biased region" description="Acidic residues" evidence="9">
    <location>
        <begin position="17"/>
        <end position="27"/>
    </location>
</feature>
<dbReference type="FunFam" id="1.10.246.90:FF:000002">
    <property type="entry name" value="U4/U6 small nuclear ribonucleoprotein Prp31"/>
    <property type="match status" value="1"/>
</dbReference>
<dbReference type="InterPro" id="IPR019175">
    <property type="entry name" value="Prp31_C"/>
</dbReference>
<dbReference type="Gene3D" id="1.10.246.90">
    <property type="entry name" value="Nop domain"/>
    <property type="match status" value="1"/>
</dbReference>
<keyword evidence="6" id="KW-0508">mRNA splicing</keyword>
<feature type="region of interest" description="Disordered" evidence="9">
    <location>
        <begin position="568"/>
        <end position="626"/>
    </location>
</feature>
<feature type="compositionally biased region" description="Gly residues" evidence="9">
    <location>
        <begin position="587"/>
        <end position="602"/>
    </location>
</feature>
<dbReference type="PANTHER" id="PTHR13904">
    <property type="entry name" value="PRE-MRNA SPLICING FACTOR PRP31"/>
    <property type="match status" value="1"/>
</dbReference>
<dbReference type="SUPFAM" id="SSF89124">
    <property type="entry name" value="Nop domain"/>
    <property type="match status" value="1"/>
</dbReference>
<comment type="caution">
    <text evidence="11">The sequence shown here is derived from an EMBL/GenBank/DDBJ whole genome shotgun (WGS) entry which is preliminary data.</text>
</comment>
<keyword evidence="12" id="KW-1185">Reference proteome</keyword>
<feature type="region of interest" description="Disordered" evidence="9">
    <location>
        <begin position="1"/>
        <end position="74"/>
    </location>
</feature>
<comment type="similarity">
    <text evidence="2">Belongs to the PRP31 family.</text>
</comment>
<evidence type="ECO:0000256" key="3">
    <source>
        <dbReference type="ARBA" id="ARBA00022664"/>
    </source>
</evidence>
<comment type="subcellular location">
    <subcellularLocation>
        <location evidence="1">Nucleus</location>
    </subcellularLocation>
</comment>
<dbReference type="InterPro" id="IPR036070">
    <property type="entry name" value="Nop_dom_sf"/>
</dbReference>
<dbReference type="SMART" id="SM00931">
    <property type="entry name" value="NOSIC"/>
    <property type="match status" value="1"/>
</dbReference>
<name>A0A9P4YT39_9HYPO</name>
<dbReference type="GO" id="GO:0000244">
    <property type="term" value="P:spliceosomal tri-snRNP complex assembly"/>
    <property type="evidence" value="ECO:0007669"/>
    <property type="project" value="InterPro"/>
</dbReference>
<keyword evidence="7" id="KW-0539">Nucleus</keyword>
<dbReference type="OrthoDB" id="4771285at2759"/>
<evidence type="ECO:0000256" key="4">
    <source>
        <dbReference type="ARBA" id="ARBA00022728"/>
    </source>
</evidence>
<dbReference type="PANTHER" id="PTHR13904:SF0">
    <property type="entry name" value="U4_U6 SMALL NUCLEAR RIBONUCLEOPROTEIN PRP31"/>
    <property type="match status" value="1"/>
</dbReference>
<dbReference type="AlphaFoldDB" id="A0A9P4YT39"/>
<dbReference type="InterPro" id="IPR012976">
    <property type="entry name" value="NOSIC"/>
</dbReference>
<keyword evidence="4" id="KW-0747">Spliceosome</keyword>
<sequence>MTSVADDLLNDFGSSGDEADDNVEQEGSDGNGNGDGDGHENDDDDDDAMHVDGTNNGVGSGYNGDDDDNVDGTGVSEARKAKVDNMKLSAVKDIRKVAGLMQTLEPILKASNRNLFFFFGLLYLLKGKKKNPNMAETQTTNAGNIEDHPEYHLLTQSNNLSTKIDGEVYLVHKYIRDHYSTRFPELERLVTLPLEYAKVAMIIGNGPMNSERLKSLQTSTDNPLGVTLKSVLNGPSLMVVTLEATTSKGQEMSAEQEAQVRQGCEMLVSLTRAKETLTDYVQSRMRIFAPNMTALIGSLTAAQLLNTAGGLTNLSKTPACNLPGWGSKKGQAGLATNTGVRQQGFLFHSETIRGIPADLKTKAMRIVAAKLVLAARIDRGHSSPDGSEGENLKAECFRRLEKLTEPPPNKGGRALGVPDDKPARKRGGRRARKAKEAVAMTDLRTAQNRMAFGKEEREVGYGTGSGTVGMGMIGQQNDGRIRGIQVDQRTRAKLSAKNKGWGTSSSIGGGGLASSIGGFGQTPGGIDLHARGLRGSGVGSTVGTASSLSFTPVQGLELVDPKMQAELSRKRKAEEDRWFKGGTFTQVGGGGGGSSNADGGGFKVPNLPPTKRVDTGASKMGPPPKK</sequence>
<keyword evidence="3" id="KW-0507">mRNA processing</keyword>
<organism evidence="11 12">
    <name type="scientific">Geosmithia morbida</name>
    <dbReference type="NCBI Taxonomy" id="1094350"/>
    <lineage>
        <taxon>Eukaryota</taxon>
        <taxon>Fungi</taxon>
        <taxon>Dikarya</taxon>
        <taxon>Ascomycota</taxon>
        <taxon>Pezizomycotina</taxon>
        <taxon>Sordariomycetes</taxon>
        <taxon>Hypocreomycetidae</taxon>
        <taxon>Hypocreales</taxon>
        <taxon>Bionectriaceae</taxon>
        <taxon>Geosmithia</taxon>
    </lineage>
</organism>
<dbReference type="Pfam" id="PF01798">
    <property type="entry name" value="Nop"/>
    <property type="match status" value="1"/>
</dbReference>
<evidence type="ECO:0000259" key="10">
    <source>
        <dbReference type="PROSITE" id="PS51358"/>
    </source>
</evidence>
<dbReference type="Gene3D" id="1.10.287.4070">
    <property type="match status" value="1"/>
</dbReference>
<evidence type="ECO:0000256" key="6">
    <source>
        <dbReference type="ARBA" id="ARBA00023187"/>
    </source>
</evidence>